<accession>A0AAU8LV61</accession>
<reference evidence="5" key="1">
    <citation type="journal article" date="2024" name="Syst. Appl. Microbiol.">
        <title>First single-strain enrichments of Electrothrix cable bacteria, description of E. aestuarii sp. nov. and E. rattekaaiensis sp. nov., and proposal of a cable bacteria taxonomy following the rules of the SeqCode.</title>
        <authorList>
            <person name="Plum-Jensen L.E."/>
            <person name="Schramm A."/>
            <person name="Marshall I.P.G."/>
        </authorList>
    </citation>
    <scope>NUCLEOTIDE SEQUENCE</scope>
    <source>
        <strain evidence="5">Rat1</strain>
    </source>
</reference>
<dbReference type="Pfam" id="PF02661">
    <property type="entry name" value="Fic"/>
    <property type="match status" value="1"/>
</dbReference>
<dbReference type="AlphaFoldDB" id="A0AAU8LV61"/>
<keyword evidence="2" id="KW-0067">ATP-binding</keyword>
<dbReference type="EMBL" id="CP159373">
    <property type="protein sequence ID" value="XCN73178.1"/>
    <property type="molecule type" value="Genomic_DNA"/>
</dbReference>
<dbReference type="Gene3D" id="1.10.3290.10">
    <property type="entry name" value="Fido-like domain"/>
    <property type="match status" value="1"/>
</dbReference>
<sequence length="274" mass="30793">MSHYLQNLDPDLRAALRTQLRDLWTHTSTALEGNTLTLGDTSFVLKEGLTVAGKPLKDHQEVVGHARAIDLLHEYLQQGDTFGETELFALHKAVQTEAVFDYYKPVGAWKNQPNSTADTVDGKQVIFEYAAPAQIPALMENWLALYRDQIRKTEAAPNNPDIALTAYVLLHAAFVRIHPFADGNGRMARLVANLPVLRAGLPPIIIPREQRKEYIDSLSTWHFAAGQIKTGEELLPASDQLKPFTELCRQAWQASISLVEEARKRQEVRDFDVE</sequence>
<dbReference type="PANTHER" id="PTHR13504">
    <property type="entry name" value="FIDO DOMAIN-CONTAINING PROTEIN DDB_G0283145"/>
    <property type="match status" value="1"/>
</dbReference>
<feature type="active site" evidence="1">
    <location>
        <position position="178"/>
    </location>
</feature>
<gene>
    <name evidence="5" type="ORF">Q3M24_23405</name>
</gene>
<dbReference type="GO" id="GO:0005524">
    <property type="term" value="F:ATP binding"/>
    <property type="evidence" value="ECO:0007669"/>
    <property type="project" value="UniProtKB-KW"/>
</dbReference>
<dbReference type="PANTHER" id="PTHR13504:SF38">
    <property type="entry name" value="FIDO DOMAIN-CONTAINING PROTEIN"/>
    <property type="match status" value="1"/>
</dbReference>
<protein>
    <submittedName>
        <fullName evidence="5">Fic family protein</fullName>
    </submittedName>
</protein>
<evidence type="ECO:0000256" key="2">
    <source>
        <dbReference type="PIRSR" id="PIRSR640198-2"/>
    </source>
</evidence>
<evidence type="ECO:0000259" key="4">
    <source>
        <dbReference type="PROSITE" id="PS51459"/>
    </source>
</evidence>
<dbReference type="SUPFAM" id="SSF140931">
    <property type="entry name" value="Fic-like"/>
    <property type="match status" value="1"/>
</dbReference>
<organism evidence="5">
    <name type="scientific">Candidatus Electrothrix aestuarii</name>
    <dbReference type="NCBI Taxonomy" id="3062594"/>
    <lineage>
        <taxon>Bacteria</taxon>
        <taxon>Pseudomonadati</taxon>
        <taxon>Thermodesulfobacteriota</taxon>
        <taxon>Desulfobulbia</taxon>
        <taxon>Desulfobulbales</taxon>
        <taxon>Desulfobulbaceae</taxon>
        <taxon>Candidatus Electrothrix</taxon>
    </lineage>
</organism>
<reference evidence="5" key="2">
    <citation type="submission" date="2024-06" db="EMBL/GenBank/DDBJ databases">
        <authorList>
            <person name="Plum-Jensen L.E."/>
            <person name="Schramm A."/>
            <person name="Marshall I.P.G."/>
        </authorList>
    </citation>
    <scope>NUCLEOTIDE SEQUENCE</scope>
    <source>
        <strain evidence="5">Rat1</strain>
    </source>
</reference>
<dbReference type="InterPro" id="IPR040198">
    <property type="entry name" value="Fido_containing"/>
</dbReference>
<dbReference type="PROSITE" id="PS51459">
    <property type="entry name" value="FIDO"/>
    <property type="match status" value="1"/>
</dbReference>
<feature type="binding site" evidence="2">
    <location>
        <begin position="182"/>
        <end position="189"/>
    </location>
    <ligand>
        <name>ATP</name>
        <dbReference type="ChEBI" id="CHEBI:30616"/>
    </ligand>
</feature>
<evidence type="ECO:0000256" key="3">
    <source>
        <dbReference type="PIRSR" id="PIRSR640198-3"/>
    </source>
</evidence>
<dbReference type="InterPro" id="IPR036597">
    <property type="entry name" value="Fido-like_dom_sf"/>
</dbReference>
<proteinExistence type="predicted"/>
<dbReference type="KEGG" id="eaj:Q3M24_23405"/>
<keyword evidence="2" id="KW-0547">Nucleotide-binding</keyword>
<evidence type="ECO:0000256" key="1">
    <source>
        <dbReference type="PIRSR" id="PIRSR640198-1"/>
    </source>
</evidence>
<evidence type="ECO:0000313" key="5">
    <source>
        <dbReference type="EMBL" id="XCN73178.1"/>
    </source>
</evidence>
<feature type="site" description="Important for autoinhibition of adenylyltransferase activity" evidence="3">
    <location>
        <position position="32"/>
    </location>
</feature>
<feature type="domain" description="Fido" evidence="4">
    <location>
        <begin position="82"/>
        <end position="237"/>
    </location>
</feature>
<name>A0AAU8LV61_9BACT</name>
<dbReference type="InterPro" id="IPR003812">
    <property type="entry name" value="Fido"/>
</dbReference>